<keyword evidence="4" id="KW-0132">Cell division</keyword>
<reference evidence="11 12" key="1">
    <citation type="submission" date="2015-01" db="EMBL/GenBank/DDBJ databases">
        <title>The Genome Sequence of Ochroconis gallopava CBS43764.</title>
        <authorList>
            <consortium name="The Broad Institute Genomics Platform"/>
            <person name="Cuomo C."/>
            <person name="de Hoog S."/>
            <person name="Gorbushina A."/>
            <person name="Stielow B."/>
            <person name="Teixiera M."/>
            <person name="Abouelleil A."/>
            <person name="Chapman S.B."/>
            <person name="Priest M."/>
            <person name="Young S.K."/>
            <person name="Wortman J."/>
            <person name="Nusbaum C."/>
            <person name="Birren B."/>
        </authorList>
    </citation>
    <scope>NUCLEOTIDE SEQUENCE [LARGE SCALE GENOMIC DNA]</scope>
    <source>
        <strain evidence="11 12">CBS 43764</strain>
    </source>
</reference>
<dbReference type="GO" id="GO:0005634">
    <property type="term" value="C:nucleus"/>
    <property type="evidence" value="ECO:0007669"/>
    <property type="project" value="InterPro"/>
</dbReference>
<evidence type="ECO:0008006" key="13">
    <source>
        <dbReference type="Google" id="ProtNLM"/>
    </source>
</evidence>
<keyword evidence="8" id="KW-0131">Cell cycle</keyword>
<dbReference type="RefSeq" id="XP_016209593.1">
    <property type="nucleotide sequence ID" value="XM_016362580.1"/>
</dbReference>
<gene>
    <name evidence="11" type="ORF">PV09_08653</name>
</gene>
<evidence type="ECO:0000256" key="8">
    <source>
        <dbReference type="ARBA" id="ARBA00023306"/>
    </source>
</evidence>
<dbReference type="VEuPathDB" id="FungiDB:PV09_08653"/>
<comment type="subcellular location">
    <subcellularLocation>
        <location evidence="1">Chromosome</location>
        <location evidence="1">Centromere</location>
        <location evidence="1">Kinetochore</location>
    </subcellularLocation>
</comment>
<dbReference type="PANTHER" id="PTHR14527:SF2">
    <property type="entry name" value="PROTEIN MIS12 HOMOLOG"/>
    <property type="match status" value="1"/>
</dbReference>
<sequence length="345" mass="38098">METALLTEHLRFTPLTLLDDIINTVNEVVTRAVDAAESGLLATDPANLGFDKLYAQSNRIPDTDDRGAPVYPEARPEIEEGLHKLETLLESNVDRNFDKFEIYILRGVLNVPEELVPWVRLGHYEGIKLRTKSSQEKAVTAEEVQEMQQKLRQTKKLNRMLEANVRRNDAALKQLKALFEPASAEMKREQQSPGKHDATSTVENKGTYAFLTEGEAAKALGVSMSTAASAGQQNQDGPLTTNTSFALSQLPALRALLDELRPKLAELGDAEMAVAESNSARERRLYVNKQARKAVERQGVDVGVSVEGLGRRVQEDELVALESIADALPAKRNHVDVDGDEEMDA</sequence>
<dbReference type="PANTHER" id="PTHR14527">
    <property type="entry name" value="PROTEIN MIS12 HOMOLOG"/>
    <property type="match status" value="1"/>
</dbReference>
<evidence type="ECO:0000313" key="12">
    <source>
        <dbReference type="Proteomes" id="UP000053259"/>
    </source>
</evidence>
<dbReference type="GeneID" id="27316626"/>
<keyword evidence="12" id="KW-1185">Reference proteome</keyword>
<dbReference type="HOGENOM" id="CLU_046437_1_0_1"/>
<keyword evidence="7 10" id="KW-0175">Coiled coil</keyword>
<evidence type="ECO:0000256" key="2">
    <source>
        <dbReference type="ARBA" id="ARBA00008643"/>
    </source>
</evidence>
<accession>A0A0D2AKZ5</accession>
<organism evidence="11 12">
    <name type="scientific">Verruconis gallopava</name>
    <dbReference type="NCBI Taxonomy" id="253628"/>
    <lineage>
        <taxon>Eukaryota</taxon>
        <taxon>Fungi</taxon>
        <taxon>Dikarya</taxon>
        <taxon>Ascomycota</taxon>
        <taxon>Pezizomycotina</taxon>
        <taxon>Dothideomycetes</taxon>
        <taxon>Pleosporomycetidae</taxon>
        <taxon>Venturiales</taxon>
        <taxon>Sympoventuriaceae</taxon>
        <taxon>Verruconis</taxon>
    </lineage>
</organism>
<evidence type="ECO:0000256" key="3">
    <source>
        <dbReference type="ARBA" id="ARBA00022454"/>
    </source>
</evidence>
<evidence type="ECO:0000256" key="7">
    <source>
        <dbReference type="ARBA" id="ARBA00023054"/>
    </source>
</evidence>
<dbReference type="AlphaFoldDB" id="A0A0D2AKZ5"/>
<keyword evidence="6" id="KW-0995">Kinetochore</keyword>
<proteinExistence type="inferred from homology"/>
<dbReference type="Proteomes" id="UP000053259">
    <property type="component" value="Unassembled WGS sequence"/>
</dbReference>
<evidence type="ECO:0000256" key="10">
    <source>
        <dbReference type="SAM" id="Coils"/>
    </source>
</evidence>
<evidence type="ECO:0000256" key="4">
    <source>
        <dbReference type="ARBA" id="ARBA00022618"/>
    </source>
</evidence>
<keyword evidence="5" id="KW-0498">Mitosis</keyword>
<evidence type="ECO:0000256" key="5">
    <source>
        <dbReference type="ARBA" id="ARBA00022776"/>
    </source>
</evidence>
<evidence type="ECO:0000313" key="11">
    <source>
        <dbReference type="EMBL" id="KIV99723.1"/>
    </source>
</evidence>
<evidence type="ECO:0000256" key="6">
    <source>
        <dbReference type="ARBA" id="ARBA00022838"/>
    </source>
</evidence>
<keyword evidence="9" id="KW-0137">Centromere</keyword>
<protein>
    <recommendedName>
        <fullName evidence="13">MIND kinetochore complex component Mtw1</fullName>
    </recommendedName>
</protein>
<dbReference type="Pfam" id="PF05859">
    <property type="entry name" value="Mis12"/>
    <property type="match status" value="1"/>
</dbReference>
<dbReference type="GO" id="GO:0051301">
    <property type="term" value="P:cell division"/>
    <property type="evidence" value="ECO:0007669"/>
    <property type="project" value="UniProtKB-KW"/>
</dbReference>
<evidence type="ECO:0000256" key="9">
    <source>
        <dbReference type="ARBA" id="ARBA00023328"/>
    </source>
</evidence>
<dbReference type="EMBL" id="KN847572">
    <property type="protein sequence ID" value="KIV99723.1"/>
    <property type="molecule type" value="Genomic_DNA"/>
</dbReference>
<name>A0A0D2AKZ5_9PEZI</name>
<feature type="coiled-coil region" evidence="10">
    <location>
        <begin position="137"/>
        <end position="164"/>
    </location>
</feature>
<dbReference type="GO" id="GO:0051382">
    <property type="term" value="P:kinetochore assembly"/>
    <property type="evidence" value="ECO:0007669"/>
    <property type="project" value="TreeGrafter"/>
</dbReference>
<dbReference type="GO" id="GO:0000070">
    <property type="term" value="P:mitotic sister chromatid segregation"/>
    <property type="evidence" value="ECO:0007669"/>
    <property type="project" value="TreeGrafter"/>
</dbReference>
<evidence type="ECO:0000256" key="1">
    <source>
        <dbReference type="ARBA" id="ARBA00004629"/>
    </source>
</evidence>
<dbReference type="OrthoDB" id="1884855at2759"/>
<dbReference type="InterPro" id="IPR008685">
    <property type="entry name" value="Centromere_Mis12"/>
</dbReference>
<dbReference type="InParanoid" id="A0A0D2AKZ5"/>
<dbReference type="STRING" id="253628.A0A0D2AKZ5"/>
<keyword evidence="3" id="KW-0158">Chromosome</keyword>
<dbReference type="GO" id="GO:0000444">
    <property type="term" value="C:MIS12/MIND type complex"/>
    <property type="evidence" value="ECO:0007669"/>
    <property type="project" value="TreeGrafter"/>
</dbReference>
<comment type="similarity">
    <text evidence="2">Belongs to the mis12 family.</text>
</comment>